<dbReference type="EMBL" id="BMME01000001">
    <property type="protein sequence ID" value="GGJ95947.1"/>
    <property type="molecule type" value="Genomic_DNA"/>
</dbReference>
<comment type="caution">
    <text evidence="3">The sequence shown here is derived from an EMBL/GenBank/DDBJ whole genome shotgun (WGS) entry which is preliminary data.</text>
</comment>
<organism evidence="3 4">
    <name type="scientific">Luteimonas terricola</name>
    <dbReference type="NCBI Taxonomy" id="645597"/>
    <lineage>
        <taxon>Bacteria</taxon>
        <taxon>Pseudomonadati</taxon>
        <taxon>Pseudomonadota</taxon>
        <taxon>Gammaproteobacteria</taxon>
        <taxon>Lysobacterales</taxon>
        <taxon>Lysobacteraceae</taxon>
        <taxon>Luteimonas</taxon>
    </lineage>
</organism>
<sequence length="91" mass="10203">MPPRAHQPRRRDALFSRAGRSSGYRVGQYGSMSQPHSLPDNDPRPVPPEPPLPSDCCDSGCDPCVNDSYSDELQLYRERLAKWLARHPGEA</sequence>
<accession>A0ABQ2E5Z2</accession>
<reference evidence="4" key="1">
    <citation type="journal article" date="2019" name="Int. J. Syst. Evol. Microbiol.">
        <title>The Global Catalogue of Microorganisms (GCM) 10K type strain sequencing project: providing services to taxonomists for standard genome sequencing and annotation.</title>
        <authorList>
            <consortium name="The Broad Institute Genomics Platform"/>
            <consortium name="The Broad Institute Genome Sequencing Center for Infectious Disease"/>
            <person name="Wu L."/>
            <person name="Ma J."/>
        </authorList>
    </citation>
    <scope>NUCLEOTIDE SEQUENCE [LARGE SCALE GENOMIC DNA]</scope>
    <source>
        <strain evidence="4">CGMCC 1.8985</strain>
    </source>
</reference>
<evidence type="ECO:0000256" key="1">
    <source>
        <dbReference type="SAM" id="MobiDB-lite"/>
    </source>
</evidence>
<dbReference type="InterPro" id="IPR039251">
    <property type="entry name" value="OXLD1"/>
</dbReference>
<dbReference type="Proteomes" id="UP000599009">
    <property type="component" value="Unassembled WGS sequence"/>
</dbReference>
<gene>
    <name evidence="3" type="ORF">GCM10011394_00880</name>
</gene>
<protein>
    <recommendedName>
        <fullName evidence="2">Oxidoreductase-like domain-containing protein</fullName>
    </recommendedName>
</protein>
<dbReference type="PANTHER" id="PTHR21193">
    <property type="entry name" value="OXIDOREDUCTASE-LIKE DOMAIN-CONTAINING PROTEIN 1"/>
    <property type="match status" value="1"/>
</dbReference>
<dbReference type="Pfam" id="PF09791">
    <property type="entry name" value="Oxidored-like"/>
    <property type="match status" value="1"/>
</dbReference>
<feature type="region of interest" description="Disordered" evidence="1">
    <location>
        <begin position="1"/>
        <end position="56"/>
    </location>
</feature>
<dbReference type="PANTHER" id="PTHR21193:SF3">
    <property type="entry name" value="OXIDOREDUCTASE-LIKE DOMAIN-CONTAINING PROTEIN 1"/>
    <property type="match status" value="1"/>
</dbReference>
<evidence type="ECO:0000313" key="3">
    <source>
        <dbReference type="EMBL" id="GGJ95947.1"/>
    </source>
</evidence>
<evidence type="ECO:0000259" key="2">
    <source>
        <dbReference type="Pfam" id="PF09791"/>
    </source>
</evidence>
<evidence type="ECO:0000313" key="4">
    <source>
        <dbReference type="Proteomes" id="UP000599009"/>
    </source>
</evidence>
<name>A0ABQ2E5Z2_9GAMM</name>
<feature type="domain" description="Oxidoreductase-like" evidence="2">
    <location>
        <begin position="46"/>
        <end position="83"/>
    </location>
</feature>
<feature type="compositionally biased region" description="Pro residues" evidence="1">
    <location>
        <begin position="44"/>
        <end position="53"/>
    </location>
</feature>
<dbReference type="InterPro" id="IPR019180">
    <property type="entry name" value="Oxidoreductase-like_N"/>
</dbReference>
<keyword evidence="4" id="KW-1185">Reference proteome</keyword>
<proteinExistence type="predicted"/>